<protein>
    <recommendedName>
        <fullName evidence="6">Rap-GAP domain-containing protein</fullName>
    </recommendedName>
</protein>
<dbReference type="PANTHER" id="PTHR10063">
    <property type="entry name" value="TUBERIN"/>
    <property type="match status" value="1"/>
</dbReference>
<dbReference type="GO" id="GO:0005634">
    <property type="term" value="C:nucleus"/>
    <property type="evidence" value="ECO:0007669"/>
    <property type="project" value="InterPro"/>
</dbReference>
<dbReference type="FunCoup" id="A0A1V8SHW9">
    <property type="interactions" value="795"/>
</dbReference>
<dbReference type="SUPFAM" id="SSF116878">
    <property type="entry name" value="TrmE connector domain"/>
    <property type="match status" value="1"/>
</dbReference>
<dbReference type="Pfam" id="PF01926">
    <property type="entry name" value="MMR_HSR1"/>
    <property type="match status" value="1"/>
</dbReference>
<dbReference type="GO" id="GO:0006400">
    <property type="term" value="P:tRNA modification"/>
    <property type="evidence" value="ECO:0007669"/>
    <property type="project" value="InterPro"/>
</dbReference>
<dbReference type="InterPro" id="IPR018515">
    <property type="entry name" value="Tuberin-type_domain"/>
</dbReference>
<dbReference type="InterPro" id="IPR005225">
    <property type="entry name" value="Small_GTP-bd"/>
</dbReference>
<dbReference type="HAMAP" id="MF_00379">
    <property type="entry name" value="GTPase_MnmE"/>
    <property type="match status" value="1"/>
</dbReference>
<keyword evidence="4" id="KW-0547">Nucleotide-binding</keyword>
<dbReference type="Pfam" id="PF12631">
    <property type="entry name" value="MnmE_helical"/>
    <property type="match status" value="1"/>
</dbReference>
<dbReference type="PROSITE" id="PS50085">
    <property type="entry name" value="RAPGAP"/>
    <property type="match status" value="1"/>
</dbReference>
<dbReference type="InterPro" id="IPR000331">
    <property type="entry name" value="Rap/Ran_GAP_dom"/>
</dbReference>
<dbReference type="GO" id="GO:0032007">
    <property type="term" value="P:negative regulation of TOR signaling"/>
    <property type="evidence" value="ECO:0007669"/>
    <property type="project" value="TreeGrafter"/>
</dbReference>
<sequence>MTAALIIQFRLAIDKGIGEGEMPEEVYTLFQYQSSELQEQLVEALDEKLVYPYSPDDATLRKLIRCFTDRIATEETTVEAAAAMTTALSTLTYAAIARSGDVLDGPPKINNLIDAMARIANTAAAPSAKLRALQSLARLRAAIDGAIYMVADEAVGKLESAASKPDNVKAADLSLHTWLSYVLAVIEMNPQFPAEDDHCVRFVLSSFPDQLGNHTLFYGQEHTVKRCFTLVSARLNDGKAEHAAAYVKILTTLISYRAELDTPEHKQLIRALLKTAGSSDTVSIACIHALTICCYEMPQTTSIFMDEILQKMHRMVTQRHLAIHVLEFLSGLSRLEALYKHSFRFEDFKRVFGVAFSYLDSLRNKASDGRTQLSDQASSSDSESQQTMSQYVHALAYHTIVFWYLATRVEHRAAIKEYVTSRLIYKDLDGAEVLEDQGLVTIDLMDSVDAEVAQDANDATVATVQYGKSKQHLTKPLLCFDPEDGIPHVQTRIFGLLIITTHTSFRTGKSVVTTRRPSGTFRSLHQRTTAWSRKDQHDSKIETTLHSQLGHHGGDLLVPIYPGDEGGRVYGSFTVPDYTSPLGSGEVIDLPEEEAITRAIDVFDRTPGLDSHKAGVIYIGEGQTTEEKVFLNSSGSPDYREFVKSLGRLQELKDAAFNSQGLDTQTGTDGLTAIVWNSEVTELVYHVTTMMPTHETDDDATTIAKKKRHTGNDHVNIVFNNSGIPFVFDMFPSAFNYVYVVITPSVRTTFLQSRTHTMKTPVGERYYKVEVLTAPGFPSISSAAEAKLVSGSSLPDYVRNLALNACIFSEVWMNRDDESYRSSWRLRLNQIKQLRARYGNEAGKGDGPAMGCLPIYRQLCPEKAAPRPRQATVRTLYEPGSPETSEHVLDSSALVLYFPALKTVTGEDILELHLHGGIAVVKAVLAAISRCTALTGTTIRYAEPGEFTRRAFLNDRLDLTQVEALGDVLSATTEQQRRLSVRGTSGALAERYEEWRQQLLYARGELEALIDFSEDQHFDESISELLQSVSAQVDVLKAGLRAHRDNAVKGELLRNGISLALLGAPNAGKSSLLNRIVGREAAIVSEEAGTTRDVIEISIDIGGYLCRLGDTAGLRRRSAALADPGSVSQDIGAVEREGMKRAKARAGESDVVIVVLDFKATSDGHTAVHFDNEVMQTAIRLIQAGRGILVVINKLDLATDEAAAELAITDTLYALPGLQRNQIHMLSCVNDGPTLRTESGAGPTNRNTVQSFLRGLISTFETLTSATSPDGDQSDPSAWQESLGATERHRLLLDECVEHLDLYTELVSEDVGERNGDDGGDGDVVLAAEHLRGAANALANITGKGEAGDVEDVLGVVFEKFCVGK</sequence>
<evidence type="ECO:0000313" key="7">
    <source>
        <dbReference type="EMBL" id="OQN98627.1"/>
    </source>
</evidence>
<dbReference type="GO" id="GO:0003924">
    <property type="term" value="F:GTPase activity"/>
    <property type="evidence" value="ECO:0007669"/>
    <property type="project" value="InterPro"/>
</dbReference>
<evidence type="ECO:0000256" key="5">
    <source>
        <dbReference type="ARBA" id="ARBA00023134"/>
    </source>
</evidence>
<dbReference type="Proteomes" id="UP000192596">
    <property type="component" value="Unassembled WGS sequence"/>
</dbReference>
<dbReference type="OrthoDB" id="188276at2759"/>
<name>A0A1V8SHW9_9PEZI</name>
<dbReference type="Gene3D" id="3.40.50.11210">
    <property type="entry name" value="Rap/Ran-GAP"/>
    <property type="match status" value="1"/>
</dbReference>
<dbReference type="Gene3D" id="3.30.1360.120">
    <property type="entry name" value="Probable tRNA modification gtpase trme, domain 1"/>
    <property type="match status" value="1"/>
</dbReference>
<dbReference type="GO" id="GO:0033596">
    <property type="term" value="C:TSC1-TSC2 complex"/>
    <property type="evidence" value="ECO:0007669"/>
    <property type="project" value="TreeGrafter"/>
</dbReference>
<dbReference type="InterPro" id="IPR004520">
    <property type="entry name" value="GTPase_MnmE"/>
</dbReference>
<dbReference type="InterPro" id="IPR035974">
    <property type="entry name" value="Rap/Ran-GAP_sf"/>
</dbReference>
<dbReference type="CDD" id="cd04164">
    <property type="entry name" value="trmE"/>
    <property type="match status" value="1"/>
</dbReference>
<gene>
    <name evidence="7" type="ORF">B0A48_15293</name>
</gene>
<dbReference type="FunFam" id="3.40.50.11210:FF:000007">
    <property type="entry name" value="Tuberous sclerosis 2"/>
    <property type="match status" value="1"/>
</dbReference>
<dbReference type="SUPFAM" id="SSF52540">
    <property type="entry name" value="P-loop containing nucleoside triphosphate hydrolases"/>
    <property type="match status" value="1"/>
</dbReference>
<dbReference type="Pfam" id="PF03542">
    <property type="entry name" value="Tuberin"/>
    <property type="match status" value="1"/>
</dbReference>
<evidence type="ECO:0000259" key="6">
    <source>
        <dbReference type="PROSITE" id="PS50085"/>
    </source>
</evidence>
<dbReference type="Pfam" id="PF02145">
    <property type="entry name" value="Rap_GAP"/>
    <property type="match status" value="1"/>
</dbReference>
<dbReference type="GO" id="GO:0005096">
    <property type="term" value="F:GTPase activator activity"/>
    <property type="evidence" value="ECO:0007669"/>
    <property type="project" value="UniProtKB-KW"/>
</dbReference>
<accession>A0A1V8SHW9</accession>
<keyword evidence="8" id="KW-1185">Reference proteome</keyword>
<dbReference type="Pfam" id="PF10396">
    <property type="entry name" value="TrmE_N"/>
    <property type="match status" value="1"/>
</dbReference>
<evidence type="ECO:0000313" key="8">
    <source>
        <dbReference type="Proteomes" id="UP000192596"/>
    </source>
</evidence>
<keyword evidence="5" id="KW-0342">GTP-binding</keyword>
<dbReference type="InterPro" id="IPR031168">
    <property type="entry name" value="G_TrmE"/>
</dbReference>
<dbReference type="NCBIfam" id="TIGR00231">
    <property type="entry name" value="small_GTP"/>
    <property type="match status" value="1"/>
</dbReference>
<dbReference type="STRING" id="1507870.A0A1V8SHW9"/>
<feature type="domain" description="Rap-GAP" evidence="6">
    <location>
        <begin position="600"/>
        <end position="834"/>
    </location>
</feature>
<dbReference type="Gene3D" id="3.40.50.300">
    <property type="entry name" value="P-loop containing nucleotide triphosphate hydrolases"/>
    <property type="match status" value="1"/>
</dbReference>
<proteinExistence type="inferred from homology"/>
<comment type="caution">
    <text evidence="7">The sequence shown here is derived from an EMBL/GenBank/DDBJ whole genome shotgun (WGS) entry which is preliminary data.</text>
</comment>
<dbReference type="InterPro" id="IPR027417">
    <property type="entry name" value="P-loop_NTPase"/>
</dbReference>
<dbReference type="InterPro" id="IPR016024">
    <property type="entry name" value="ARM-type_fold"/>
</dbReference>
<dbReference type="InterPro" id="IPR018948">
    <property type="entry name" value="GTP-bd_TrmE_N"/>
</dbReference>
<dbReference type="InterPro" id="IPR006073">
    <property type="entry name" value="GTP-bd"/>
</dbReference>
<organism evidence="7 8">
    <name type="scientific">Cryoendolithus antarcticus</name>
    <dbReference type="NCBI Taxonomy" id="1507870"/>
    <lineage>
        <taxon>Eukaryota</taxon>
        <taxon>Fungi</taxon>
        <taxon>Dikarya</taxon>
        <taxon>Ascomycota</taxon>
        <taxon>Pezizomycotina</taxon>
        <taxon>Dothideomycetes</taxon>
        <taxon>Dothideomycetidae</taxon>
        <taxon>Cladosporiales</taxon>
        <taxon>Cladosporiaceae</taxon>
        <taxon>Cryoendolithus</taxon>
    </lineage>
</organism>
<evidence type="ECO:0000256" key="3">
    <source>
        <dbReference type="ARBA" id="ARBA00022694"/>
    </source>
</evidence>
<evidence type="ECO:0000256" key="4">
    <source>
        <dbReference type="ARBA" id="ARBA00022741"/>
    </source>
</evidence>
<evidence type="ECO:0000256" key="1">
    <source>
        <dbReference type="ARBA" id="ARBA00011043"/>
    </source>
</evidence>
<keyword evidence="2" id="KW-0343">GTPase activation</keyword>
<reference evidence="8" key="1">
    <citation type="submission" date="2017-03" db="EMBL/GenBank/DDBJ databases">
        <title>Genomes of endolithic fungi from Antarctica.</title>
        <authorList>
            <person name="Coleine C."/>
            <person name="Masonjones S."/>
            <person name="Stajich J.E."/>
        </authorList>
    </citation>
    <scope>NUCLEOTIDE SEQUENCE [LARGE SCALE GENOMIC DNA]</scope>
    <source>
        <strain evidence="8">CCFEE 5527</strain>
    </source>
</reference>
<dbReference type="SUPFAM" id="SSF111347">
    <property type="entry name" value="Rap/Ran-GAP"/>
    <property type="match status" value="1"/>
</dbReference>
<dbReference type="InParanoid" id="A0A1V8SHW9"/>
<dbReference type="GO" id="GO:0005525">
    <property type="term" value="F:GTP binding"/>
    <property type="evidence" value="ECO:0007669"/>
    <property type="project" value="UniProtKB-KW"/>
</dbReference>
<evidence type="ECO:0000256" key="2">
    <source>
        <dbReference type="ARBA" id="ARBA00022468"/>
    </source>
</evidence>
<dbReference type="CDD" id="cd14858">
    <property type="entry name" value="TrmE_N"/>
    <property type="match status" value="1"/>
</dbReference>
<dbReference type="InterPro" id="IPR027266">
    <property type="entry name" value="TrmE/GcvT-like"/>
</dbReference>
<comment type="similarity">
    <text evidence="1">Belongs to the TRAFAC class TrmE-Era-EngA-EngB-Septin-like GTPase superfamily. TrmE GTPase family.</text>
</comment>
<dbReference type="EMBL" id="NAJO01000044">
    <property type="protein sequence ID" value="OQN98627.1"/>
    <property type="molecule type" value="Genomic_DNA"/>
</dbReference>
<dbReference type="GO" id="GO:0051056">
    <property type="term" value="P:regulation of small GTPase mediated signal transduction"/>
    <property type="evidence" value="ECO:0007669"/>
    <property type="project" value="InterPro"/>
</dbReference>
<dbReference type="InterPro" id="IPR027368">
    <property type="entry name" value="MnmE_dom2"/>
</dbReference>
<dbReference type="InterPro" id="IPR027107">
    <property type="entry name" value="Tuberin/Ral-act_asu"/>
</dbReference>
<dbReference type="InterPro" id="IPR025867">
    <property type="entry name" value="MnmE_helical"/>
</dbReference>
<keyword evidence="3" id="KW-0819">tRNA processing</keyword>
<dbReference type="SUPFAM" id="SSF48371">
    <property type="entry name" value="ARM repeat"/>
    <property type="match status" value="1"/>
</dbReference>
<dbReference type="PANTHER" id="PTHR10063:SF0">
    <property type="entry name" value="TUBERIN"/>
    <property type="match status" value="1"/>
</dbReference>
<dbReference type="Gene3D" id="1.20.120.430">
    <property type="entry name" value="tRNA modification GTPase MnmE domain 2"/>
    <property type="match status" value="1"/>
</dbReference>